<dbReference type="PROSITE" id="PS00636">
    <property type="entry name" value="DNAJ_1"/>
    <property type="match status" value="1"/>
</dbReference>
<dbReference type="PRINTS" id="PR00625">
    <property type="entry name" value="JDOMAIN"/>
</dbReference>
<dbReference type="InterPro" id="IPR018253">
    <property type="entry name" value="DnaJ_domain_CS"/>
</dbReference>
<accession>A0A7R9C0B2</accession>
<gene>
    <name evidence="3" type="ORF">NMOB1V02_LOCUS12033</name>
</gene>
<evidence type="ECO:0000259" key="2">
    <source>
        <dbReference type="PROSITE" id="PS50076"/>
    </source>
</evidence>
<name>A0A7R9C0B2_9CRUS</name>
<dbReference type="InterPro" id="IPR002939">
    <property type="entry name" value="DnaJ_C"/>
</dbReference>
<dbReference type="Pfam" id="PF00226">
    <property type="entry name" value="DnaJ"/>
    <property type="match status" value="1"/>
</dbReference>
<dbReference type="SUPFAM" id="SSF46565">
    <property type="entry name" value="Chaperone J-domain"/>
    <property type="match status" value="1"/>
</dbReference>
<dbReference type="GO" id="GO:0005829">
    <property type="term" value="C:cytosol"/>
    <property type="evidence" value="ECO:0007669"/>
    <property type="project" value="TreeGrafter"/>
</dbReference>
<dbReference type="InterPro" id="IPR051339">
    <property type="entry name" value="DnaJ_subfamily_B"/>
</dbReference>
<dbReference type="SMART" id="SM00271">
    <property type="entry name" value="DnaJ"/>
    <property type="match status" value="1"/>
</dbReference>
<feature type="domain" description="J" evidence="2">
    <location>
        <begin position="11"/>
        <end position="75"/>
    </location>
</feature>
<dbReference type="Pfam" id="PF01556">
    <property type="entry name" value="DnaJ_C"/>
    <property type="match status" value="1"/>
</dbReference>
<dbReference type="InterPro" id="IPR008971">
    <property type="entry name" value="HSP40/DnaJ_pept-bd"/>
</dbReference>
<dbReference type="AlphaFoldDB" id="A0A7R9C0B2"/>
<dbReference type="EMBL" id="OA890184">
    <property type="protein sequence ID" value="CAD7284426.1"/>
    <property type="molecule type" value="Genomic_DNA"/>
</dbReference>
<organism evidence="3">
    <name type="scientific">Notodromas monacha</name>
    <dbReference type="NCBI Taxonomy" id="399045"/>
    <lineage>
        <taxon>Eukaryota</taxon>
        <taxon>Metazoa</taxon>
        <taxon>Ecdysozoa</taxon>
        <taxon>Arthropoda</taxon>
        <taxon>Crustacea</taxon>
        <taxon>Oligostraca</taxon>
        <taxon>Ostracoda</taxon>
        <taxon>Podocopa</taxon>
        <taxon>Podocopida</taxon>
        <taxon>Cypridocopina</taxon>
        <taxon>Cypridoidea</taxon>
        <taxon>Cyprididae</taxon>
        <taxon>Notodromas</taxon>
    </lineage>
</organism>
<dbReference type="GO" id="GO:0006457">
    <property type="term" value="P:protein folding"/>
    <property type="evidence" value="ECO:0007669"/>
    <property type="project" value="InterPro"/>
</dbReference>
<dbReference type="Gene3D" id="2.60.260.20">
    <property type="entry name" value="Urease metallochaperone UreE, N-terminal domain"/>
    <property type="match status" value="2"/>
</dbReference>
<dbReference type="InterPro" id="IPR036869">
    <property type="entry name" value="J_dom_sf"/>
</dbReference>
<dbReference type="GO" id="GO:0051082">
    <property type="term" value="F:unfolded protein binding"/>
    <property type="evidence" value="ECO:0007669"/>
    <property type="project" value="InterPro"/>
</dbReference>
<protein>
    <recommendedName>
        <fullName evidence="2">J domain-containing protein</fullName>
    </recommendedName>
</protein>
<dbReference type="FunFam" id="2.60.260.20:FF:000002">
    <property type="entry name" value="Dnaj homolog subfamily b member"/>
    <property type="match status" value="1"/>
</dbReference>
<evidence type="ECO:0000313" key="3">
    <source>
        <dbReference type="EMBL" id="CAD7284426.1"/>
    </source>
</evidence>
<dbReference type="EMBL" id="CAJPEX010008147">
    <property type="protein sequence ID" value="CAG0924578.1"/>
    <property type="molecule type" value="Genomic_DNA"/>
</dbReference>
<dbReference type="Gene3D" id="1.10.287.110">
    <property type="entry name" value="DnaJ domain"/>
    <property type="match status" value="1"/>
</dbReference>
<dbReference type="FunFam" id="2.60.260.20:FF:000006">
    <property type="entry name" value="DnaJ subfamily B member 13"/>
    <property type="match status" value="1"/>
</dbReference>
<evidence type="ECO:0000313" key="4">
    <source>
        <dbReference type="Proteomes" id="UP000678499"/>
    </source>
</evidence>
<dbReference type="PANTHER" id="PTHR24078:SF553">
    <property type="entry name" value="DNAJ HOMOLOG SUBFAMILY B MEMBER 5"/>
    <property type="match status" value="1"/>
</dbReference>
<keyword evidence="4" id="KW-1185">Reference proteome</keyword>
<evidence type="ECO:0000256" key="1">
    <source>
        <dbReference type="ARBA" id="ARBA00023186"/>
    </source>
</evidence>
<dbReference type="InterPro" id="IPR001623">
    <property type="entry name" value="DnaJ_domain"/>
</dbReference>
<dbReference type="PANTHER" id="PTHR24078">
    <property type="entry name" value="DNAJ HOMOLOG SUBFAMILY C MEMBER"/>
    <property type="match status" value="1"/>
</dbReference>
<sequence length="352" mass="38508">MSKRARNMGKNYYDILGVSRSASDDEMKKAYRKLALKYHPDKNKSPGAEEKFKEVSEAYEVLSDKRKREIYDQYGEDGLKSSMGGDSGGGMPGGGFHFHSRDPRETFAQCFGSSNPFEAFFNVGGGGGGSGHRVFVNGMQQYQSNAMDVDDDIFSMLGGGGRPKMAKRSAAAPPKSSEHELEIPLESIATGCTKKMKITRTRIRPDGQGIKEDNVLVIHVKPGWKAGTRVTFAKEGDQTYGNDPADITFIVRDKPHPLFTRDGADIKYKAAITLKEALCGCRVVVPTLEGKHVAINLKDQVVTPGTVHRLDGYGLPHSKDPLKKGDLVVSFDIKFPSTLTSEAKAILTEMLP</sequence>
<dbReference type="GO" id="GO:0051087">
    <property type="term" value="F:protein-folding chaperone binding"/>
    <property type="evidence" value="ECO:0007669"/>
    <property type="project" value="TreeGrafter"/>
</dbReference>
<dbReference type="CDD" id="cd10747">
    <property type="entry name" value="DnaJ_C"/>
    <property type="match status" value="1"/>
</dbReference>
<proteinExistence type="predicted"/>
<dbReference type="OrthoDB" id="6373285at2759"/>
<dbReference type="SUPFAM" id="SSF49493">
    <property type="entry name" value="HSP40/DnaJ peptide-binding domain"/>
    <property type="match status" value="2"/>
</dbReference>
<dbReference type="PROSITE" id="PS50076">
    <property type="entry name" value="DNAJ_2"/>
    <property type="match status" value="1"/>
</dbReference>
<dbReference type="Proteomes" id="UP000678499">
    <property type="component" value="Unassembled WGS sequence"/>
</dbReference>
<dbReference type="CDD" id="cd06257">
    <property type="entry name" value="DnaJ"/>
    <property type="match status" value="1"/>
</dbReference>
<reference evidence="3" key="1">
    <citation type="submission" date="2020-11" db="EMBL/GenBank/DDBJ databases">
        <authorList>
            <person name="Tran Van P."/>
        </authorList>
    </citation>
    <scope>NUCLEOTIDE SEQUENCE</scope>
</reference>
<dbReference type="FunFam" id="1.10.287.110:FF:000076">
    <property type="entry name" value="Chaperone protein dnaJ"/>
    <property type="match status" value="1"/>
</dbReference>
<keyword evidence="1" id="KW-0143">Chaperone</keyword>